<organism evidence="3 4">
    <name type="scientific">Streptomyces lavendofoliae</name>
    <dbReference type="NCBI Taxonomy" id="67314"/>
    <lineage>
        <taxon>Bacteria</taxon>
        <taxon>Bacillati</taxon>
        <taxon>Actinomycetota</taxon>
        <taxon>Actinomycetes</taxon>
        <taxon>Kitasatosporales</taxon>
        <taxon>Streptomycetaceae</taxon>
        <taxon>Streptomyces</taxon>
    </lineage>
</organism>
<sequence>MKLDWERGHGPVTGPINAAAATLTCSWAGHLLDTPWPVAAAIAGAGLAGTHIAGRRKNMTRHTLVMRAAGWLGAGGWSSWAIANGPWTTWGIGSLTAGAIGLGAAIAGAHAAEAQASTKAAEAEAAATLAKLAGNRQALATEWQQRIARVCGIEGLTVAGIEDWPAGGYSIDAELPAGGATWKEIARRADALAADARLPEGCGVEVSKGAHRGAVVLDVSTENHLIDDVYYPSDYSPLTVNQPVPIGVRRDGTPYGPVNRQASMLIVGQRGSGKSNLMHAMVANQCRMTDSLTWVIDLNGGGLALKWMRAWHAAGRPGRPPIDWVADTPDKALAMAQVLVNVAKARKVGYQDREIAADDDKLPVDHEVPEIRVFNDEGAEIFSTRNRRDETLRQIADYLIQTLEIARAAAVNETTSGLRATQDVLSDPQILKQSTFKAGMKVADDAELNYFFGYNHNASSEDAPYPGCALVRDGDGQVHPVKIYRIKPSQIADIVKATADRHPALDDLSRRVAGEAYERRWEGTDHLFGLAAAPAPATLPSTTSTTPTTTPRRGSGVTANWGTTPAPTGIQDNITAADDAIRRLHDKINETSSRDDDLDAQFQAVVQQGGLAWQAPTTDDSTDTDGEATTDPRYQHIYRIVEGAGPNGIGPAAITDAFTRLHPDETPPNPTVIGRWLKADDRIHQPKFGRYATQPNSAEPEPDSDNLTQQINDLMPQAMELVIAKQCASATFLQRNLRCPWDVANGLLLVLVAAGVIHPEPDAEGGHRVLRQPDGE</sequence>
<dbReference type="InterPro" id="IPR018541">
    <property type="entry name" value="Ftsk_gamma"/>
</dbReference>
<gene>
    <name evidence="3" type="ORF">GCM10010274_59280</name>
</gene>
<reference evidence="3" key="2">
    <citation type="submission" date="2020-09" db="EMBL/GenBank/DDBJ databases">
        <authorList>
            <person name="Sun Q."/>
            <person name="Ohkuma M."/>
        </authorList>
    </citation>
    <scope>NUCLEOTIDE SEQUENCE</scope>
    <source>
        <strain evidence="3">JCM 4391</strain>
    </source>
</reference>
<feature type="region of interest" description="Disordered" evidence="1">
    <location>
        <begin position="611"/>
        <end position="630"/>
    </location>
</feature>
<comment type="caution">
    <text evidence="3">The sequence shown here is derived from an EMBL/GenBank/DDBJ whole genome shotgun (WGS) entry which is preliminary data.</text>
</comment>
<dbReference type="Gene3D" id="1.10.10.10">
    <property type="entry name" value="Winged helix-like DNA-binding domain superfamily/Winged helix DNA-binding domain"/>
    <property type="match status" value="1"/>
</dbReference>
<dbReference type="EMBL" id="BMTP01000020">
    <property type="protein sequence ID" value="GGU62623.1"/>
    <property type="molecule type" value="Genomic_DNA"/>
</dbReference>
<keyword evidence="4" id="KW-1185">Reference proteome</keyword>
<dbReference type="InterPro" id="IPR027417">
    <property type="entry name" value="P-loop_NTPase"/>
</dbReference>
<accession>A0A918I398</accession>
<dbReference type="Proteomes" id="UP000636661">
    <property type="component" value="Unassembled WGS sequence"/>
</dbReference>
<dbReference type="SUPFAM" id="SSF52540">
    <property type="entry name" value="P-loop containing nucleoside triphosphate hydrolases"/>
    <property type="match status" value="1"/>
</dbReference>
<dbReference type="AlphaFoldDB" id="A0A918I398"/>
<feature type="domain" description="FtsK gamma" evidence="2">
    <location>
        <begin position="708"/>
        <end position="774"/>
    </location>
</feature>
<dbReference type="Gene3D" id="3.40.50.300">
    <property type="entry name" value="P-loop containing nucleotide triphosphate hydrolases"/>
    <property type="match status" value="1"/>
</dbReference>
<evidence type="ECO:0000259" key="2">
    <source>
        <dbReference type="SMART" id="SM00843"/>
    </source>
</evidence>
<feature type="region of interest" description="Disordered" evidence="1">
    <location>
        <begin position="535"/>
        <end position="571"/>
    </location>
</feature>
<protein>
    <recommendedName>
        <fullName evidence="2">FtsK gamma domain-containing protein</fullName>
    </recommendedName>
</protein>
<reference evidence="3" key="1">
    <citation type="journal article" date="2014" name="Int. J. Syst. Evol. Microbiol.">
        <title>Complete genome sequence of Corynebacterium casei LMG S-19264T (=DSM 44701T), isolated from a smear-ripened cheese.</title>
        <authorList>
            <consortium name="US DOE Joint Genome Institute (JGI-PGF)"/>
            <person name="Walter F."/>
            <person name="Albersmeier A."/>
            <person name="Kalinowski J."/>
            <person name="Ruckert C."/>
        </authorList>
    </citation>
    <scope>NUCLEOTIDE SEQUENCE</scope>
    <source>
        <strain evidence="3">JCM 4391</strain>
    </source>
</reference>
<dbReference type="SMART" id="SM00843">
    <property type="entry name" value="Ftsk_gamma"/>
    <property type="match status" value="1"/>
</dbReference>
<dbReference type="RefSeq" id="WP_189554353.1">
    <property type="nucleotide sequence ID" value="NZ_BMTP01000020.1"/>
</dbReference>
<feature type="compositionally biased region" description="Polar residues" evidence="1">
    <location>
        <begin position="557"/>
        <end position="571"/>
    </location>
</feature>
<evidence type="ECO:0000256" key="1">
    <source>
        <dbReference type="SAM" id="MobiDB-lite"/>
    </source>
</evidence>
<dbReference type="InterPro" id="IPR036388">
    <property type="entry name" value="WH-like_DNA-bd_sf"/>
</dbReference>
<evidence type="ECO:0000313" key="4">
    <source>
        <dbReference type="Proteomes" id="UP000636661"/>
    </source>
</evidence>
<name>A0A918I398_9ACTN</name>
<feature type="compositionally biased region" description="Low complexity" evidence="1">
    <location>
        <begin position="535"/>
        <end position="551"/>
    </location>
</feature>
<evidence type="ECO:0000313" key="3">
    <source>
        <dbReference type="EMBL" id="GGU62623.1"/>
    </source>
</evidence>
<proteinExistence type="predicted"/>